<gene>
    <name evidence="1" type="ORF">ES754_00365</name>
</gene>
<protein>
    <submittedName>
        <fullName evidence="1">Uncharacterized protein</fullName>
    </submittedName>
</protein>
<proteinExistence type="predicted"/>
<dbReference type="Gene3D" id="3.60.20.10">
    <property type="entry name" value="Glutamine Phosphoribosylpyrophosphate, subunit 1, domain 1"/>
    <property type="match status" value="1"/>
</dbReference>
<dbReference type="AlphaFoldDB" id="A0A5C7A4D9"/>
<accession>A0A5C7A4D9</accession>
<dbReference type="Proteomes" id="UP000321903">
    <property type="component" value="Unassembled WGS sequence"/>
</dbReference>
<dbReference type="RefSeq" id="WP_147221024.1">
    <property type="nucleotide sequence ID" value="NZ_CAJGYY010000001.1"/>
</dbReference>
<evidence type="ECO:0000313" key="2">
    <source>
        <dbReference type="Proteomes" id="UP000321903"/>
    </source>
</evidence>
<dbReference type="InterPro" id="IPR029055">
    <property type="entry name" value="Ntn_hydrolases_N"/>
</dbReference>
<sequence length="181" mass="20258">MAQYVFVKIRQSVEPSKIFSKLEQVCDLLTPVAIKGKSKNTVAVWPKGSNSFYAIQNSESTAKPEHGALVIGWVQQSNYNGSDLFNSESDGSYAVIKNTENELSFFSDQFGSRTLWYYCDESAVIVSTSQRAIVALKGSFQFNEEALAWYLSSGCQGPFISWDKDVKQVLPHLEYRLDVAN</sequence>
<name>A0A5C7A4D9_9GAMM</name>
<dbReference type="OrthoDB" id="4897717at2"/>
<organism evidence="1 2">
    <name type="scientific">Psychrobacter frigidicola</name>
    <dbReference type="NCBI Taxonomy" id="45611"/>
    <lineage>
        <taxon>Bacteria</taxon>
        <taxon>Pseudomonadati</taxon>
        <taxon>Pseudomonadota</taxon>
        <taxon>Gammaproteobacteria</taxon>
        <taxon>Moraxellales</taxon>
        <taxon>Moraxellaceae</taxon>
        <taxon>Psychrobacter</taxon>
    </lineage>
</organism>
<keyword evidence="2" id="KW-1185">Reference proteome</keyword>
<evidence type="ECO:0000313" key="1">
    <source>
        <dbReference type="EMBL" id="TXD97484.1"/>
    </source>
</evidence>
<reference evidence="1 2" key="1">
    <citation type="submission" date="2019-08" db="EMBL/GenBank/DDBJ databases">
        <title>Genome sequence of Psychrobacter frigidicola ACAM304 (type strain).</title>
        <authorList>
            <person name="Bowman J.P."/>
        </authorList>
    </citation>
    <scope>NUCLEOTIDE SEQUENCE [LARGE SCALE GENOMIC DNA]</scope>
    <source>
        <strain evidence="1 2">ACAM 304</strain>
    </source>
</reference>
<comment type="caution">
    <text evidence="1">The sequence shown here is derived from an EMBL/GenBank/DDBJ whole genome shotgun (WGS) entry which is preliminary data.</text>
</comment>
<dbReference type="EMBL" id="VORZ01000001">
    <property type="protein sequence ID" value="TXD97484.1"/>
    <property type="molecule type" value="Genomic_DNA"/>
</dbReference>
<dbReference type="SUPFAM" id="SSF56235">
    <property type="entry name" value="N-terminal nucleophile aminohydrolases (Ntn hydrolases)"/>
    <property type="match status" value="1"/>
</dbReference>